<proteinExistence type="predicted"/>
<feature type="non-terminal residue" evidence="2">
    <location>
        <position position="1"/>
    </location>
</feature>
<gene>
    <name evidence="2" type="ORF">S06H3_36748</name>
</gene>
<dbReference type="InterPro" id="IPR027268">
    <property type="entry name" value="Peptidase_M4/M1_CTD_sf"/>
</dbReference>
<evidence type="ECO:0000313" key="2">
    <source>
        <dbReference type="EMBL" id="GAI19018.1"/>
    </source>
</evidence>
<feature type="domain" description="Peptidase M61 catalytic" evidence="1">
    <location>
        <begin position="106"/>
        <end position="217"/>
    </location>
</feature>
<feature type="non-terminal residue" evidence="2">
    <location>
        <position position="270"/>
    </location>
</feature>
<name>X1LIX1_9ZZZZ</name>
<dbReference type="InterPro" id="IPR007963">
    <property type="entry name" value="Peptidase_M61_catalytic"/>
</dbReference>
<protein>
    <recommendedName>
        <fullName evidence="1">Peptidase M61 catalytic domain-containing protein</fullName>
    </recommendedName>
</protein>
<dbReference type="EMBL" id="BARV01022279">
    <property type="protein sequence ID" value="GAI19018.1"/>
    <property type="molecule type" value="Genomic_DNA"/>
</dbReference>
<accession>X1LIX1</accession>
<evidence type="ECO:0000259" key="1">
    <source>
        <dbReference type="Pfam" id="PF05299"/>
    </source>
</evidence>
<organism evidence="2">
    <name type="scientific">marine sediment metagenome</name>
    <dbReference type="NCBI Taxonomy" id="412755"/>
    <lineage>
        <taxon>unclassified sequences</taxon>
        <taxon>metagenomes</taxon>
        <taxon>ecological metagenomes</taxon>
    </lineage>
</organism>
<reference evidence="2" key="1">
    <citation type="journal article" date="2014" name="Front. Microbiol.">
        <title>High frequency of phylogenetically diverse reductive dehalogenase-homologous genes in deep subseafloor sedimentary metagenomes.</title>
        <authorList>
            <person name="Kawai M."/>
            <person name="Futagami T."/>
            <person name="Toyoda A."/>
            <person name="Takaki Y."/>
            <person name="Nishi S."/>
            <person name="Hori S."/>
            <person name="Arai W."/>
            <person name="Tsubouchi T."/>
            <person name="Morono Y."/>
            <person name="Uchiyama I."/>
            <person name="Ito T."/>
            <person name="Fujiyama A."/>
            <person name="Inagaki F."/>
            <person name="Takami H."/>
        </authorList>
    </citation>
    <scope>NUCLEOTIDE SEQUENCE</scope>
    <source>
        <strain evidence="2">Expedition CK06-06</strain>
    </source>
</reference>
<sequence length="270" mass="31148">FFAADFDVLYDCPIFIGNQEVLSFEVQGIDHVVAIEEPGSFDRDKLVSVLKRMVEAAVSIIGDIPYRHYTFIMMGEGRGGLEHQNSMAVFSSVPNLDDPNDYKGWLSFIAHEFFHLYNVKTIRPIALGPFDYDKENYTNMLWFSEGGTVYYEYLILNRAGFMSRDEVLEKIQNIIRSYENVPGRLYQSATEASFDAWIQPFFGGADATISYYDKGAALGMLLDLKIRHETKPQKSLDDVMRILYQKYYKEKKRGFTDEEFRDVCESVARL</sequence>
<dbReference type="Pfam" id="PF05299">
    <property type="entry name" value="Peptidase_M61"/>
    <property type="match status" value="1"/>
</dbReference>
<dbReference type="SUPFAM" id="SSF55486">
    <property type="entry name" value="Metalloproteases ('zincins'), catalytic domain"/>
    <property type="match status" value="1"/>
</dbReference>
<comment type="caution">
    <text evidence="2">The sequence shown here is derived from an EMBL/GenBank/DDBJ whole genome shotgun (WGS) entry which is preliminary data.</text>
</comment>
<dbReference type="AlphaFoldDB" id="X1LIX1"/>
<dbReference type="Gene3D" id="1.10.390.10">
    <property type="entry name" value="Neutral Protease Domain 2"/>
    <property type="match status" value="1"/>
</dbReference>